<comment type="caution">
    <text evidence="9">The sequence shown here is derived from an EMBL/GenBank/DDBJ whole genome shotgun (WGS) entry which is preliminary data.</text>
</comment>
<dbReference type="PANTHER" id="PTHR10629">
    <property type="entry name" value="CYTOSINE-SPECIFIC METHYLTRANSFERASE"/>
    <property type="match status" value="1"/>
</dbReference>
<keyword evidence="3 7" id="KW-0808">Transferase</keyword>
<dbReference type="RefSeq" id="WP_168885618.1">
    <property type="nucleotide sequence ID" value="NZ_JABAIL010000016.1"/>
</dbReference>
<dbReference type="EMBL" id="JABAIL010000016">
    <property type="protein sequence ID" value="NLR94908.1"/>
    <property type="molecule type" value="Genomic_DNA"/>
</dbReference>
<evidence type="ECO:0000313" key="9">
    <source>
        <dbReference type="EMBL" id="NLR94908.1"/>
    </source>
</evidence>
<dbReference type="GO" id="GO:0032259">
    <property type="term" value="P:methylation"/>
    <property type="evidence" value="ECO:0007669"/>
    <property type="project" value="UniProtKB-KW"/>
</dbReference>
<evidence type="ECO:0000256" key="8">
    <source>
        <dbReference type="RuleBase" id="RU000416"/>
    </source>
</evidence>
<reference evidence="9 10" key="1">
    <citation type="submission" date="2020-04" db="EMBL/GenBank/DDBJ databases">
        <title>Flammeovirga sp. SR4, a novel species isolated from seawater.</title>
        <authorList>
            <person name="Wang X."/>
        </authorList>
    </citation>
    <scope>NUCLEOTIDE SEQUENCE [LARGE SCALE GENOMIC DNA]</scope>
    <source>
        <strain evidence="9 10">SR4</strain>
    </source>
</reference>
<keyword evidence="10" id="KW-1185">Reference proteome</keyword>
<dbReference type="Gene3D" id="3.40.50.150">
    <property type="entry name" value="Vaccinia Virus protein VP39"/>
    <property type="match status" value="1"/>
</dbReference>
<keyword evidence="4 7" id="KW-0949">S-adenosyl-L-methionine</keyword>
<evidence type="ECO:0000256" key="2">
    <source>
        <dbReference type="ARBA" id="ARBA00022603"/>
    </source>
</evidence>
<dbReference type="Pfam" id="PF00145">
    <property type="entry name" value="DNA_methylase"/>
    <property type="match status" value="1"/>
</dbReference>
<name>A0A7X8XZC0_9BACT</name>
<keyword evidence="5" id="KW-0680">Restriction system</keyword>
<evidence type="ECO:0000256" key="6">
    <source>
        <dbReference type="ARBA" id="ARBA00047422"/>
    </source>
</evidence>
<dbReference type="AlphaFoldDB" id="A0A7X8XZC0"/>
<evidence type="ECO:0000256" key="1">
    <source>
        <dbReference type="ARBA" id="ARBA00011975"/>
    </source>
</evidence>
<dbReference type="NCBIfam" id="TIGR00675">
    <property type="entry name" value="dcm"/>
    <property type="match status" value="1"/>
</dbReference>
<organism evidence="9 10">
    <name type="scientific">Flammeovirga agarivorans</name>
    <dbReference type="NCBI Taxonomy" id="2726742"/>
    <lineage>
        <taxon>Bacteria</taxon>
        <taxon>Pseudomonadati</taxon>
        <taxon>Bacteroidota</taxon>
        <taxon>Cytophagia</taxon>
        <taxon>Cytophagales</taxon>
        <taxon>Flammeovirgaceae</taxon>
        <taxon>Flammeovirga</taxon>
    </lineage>
</organism>
<dbReference type="InterPro" id="IPR001525">
    <property type="entry name" value="C5_MeTfrase"/>
</dbReference>
<dbReference type="SUPFAM" id="SSF53335">
    <property type="entry name" value="S-adenosyl-L-methionine-dependent methyltransferases"/>
    <property type="match status" value="1"/>
</dbReference>
<dbReference type="GO" id="GO:0044027">
    <property type="term" value="P:negative regulation of gene expression via chromosomal CpG island methylation"/>
    <property type="evidence" value="ECO:0007669"/>
    <property type="project" value="TreeGrafter"/>
</dbReference>
<evidence type="ECO:0000256" key="3">
    <source>
        <dbReference type="ARBA" id="ARBA00022679"/>
    </source>
</evidence>
<dbReference type="InterPro" id="IPR029063">
    <property type="entry name" value="SAM-dependent_MTases_sf"/>
</dbReference>
<evidence type="ECO:0000256" key="4">
    <source>
        <dbReference type="ARBA" id="ARBA00022691"/>
    </source>
</evidence>
<proteinExistence type="inferred from homology"/>
<dbReference type="InterPro" id="IPR050390">
    <property type="entry name" value="C5-Methyltransferase"/>
</dbReference>
<dbReference type="InterPro" id="IPR031303">
    <property type="entry name" value="C5_meth_CS"/>
</dbReference>
<evidence type="ECO:0000256" key="7">
    <source>
        <dbReference type="PROSITE-ProRule" id="PRU01016"/>
    </source>
</evidence>
<dbReference type="PRINTS" id="PR00105">
    <property type="entry name" value="C5METTRFRASE"/>
</dbReference>
<gene>
    <name evidence="9" type="ORF">HGP29_27125</name>
</gene>
<comment type="catalytic activity">
    <reaction evidence="6">
        <text>a 2'-deoxycytidine in DNA + S-adenosyl-L-methionine = a 5-methyl-2'-deoxycytidine in DNA + S-adenosyl-L-homocysteine + H(+)</text>
        <dbReference type="Rhea" id="RHEA:13681"/>
        <dbReference type="Rhea" id="RHEA-COMP:11369"/>
        <dbReference type="Rhea" id="RHEA-COMP:11370"/>
        <dbReference type="ChEBI" id="CHEBI:15378"/>
        <dbReference type="ChEBI" id="CHEBI:57856"/>
        <dbReference type="ChEBI" id="CHEBI:59789"/>
        <dbReference type="ChEBI" id="CHEBI:85452"/>
        <dbReference type="ChEBI" id="CHEBI:85454"/>
        <dbReference type="EC" id="2.1.1.37"/>
    </reaction>
</comment>
<comment type="similarity">
    <text evidence="7 8">Belongs to the class I-like SAM-binding methyltransferase superfamily. C5-methyltransferase family.</text>
</comment>
<evidence type="ECO:0000256" key="5">
    <source>
        <dbReference type="ARBA" id="ARBA00022747"/>
    </source>
</evidence>
<dbReference type="PANTHER" id="PTHR10629:SF52">
    <property type="entry name" value="DNA (CYTOSINE-5)-METHYLTRANSFERASE 1"/>
    <property type="match status" value="1"/>
</dbReference>
<dbReference type="Gene3D" id="3.90.120.10">
    <property type="entry name" value="DNA Methylase, subunit A, domain 2"/>
    <property type="match status" value="1"/>
</dbReference>
<keyword evidence="2 7" id="KW-0489">Methyltransferase</keyword>
<dbReference type="PROSITE" id="PS51679">
    <property type="entry name" value="SAM_MT_C5"/>
    <property type="match status" value="1"/>
</dbReference>
<dbReference type="GO" id="GO:0009307">
    <property type="term" value="P:DNA restriction-modification system"/>
    <property type="evidence" value="ECO:0007669"/>
    <property type="project" value="UniProtKB-KW"/>
</dbReference>
<dbReference type="Proteomes" id="UP000585050">
    <property type="component" value="Unassembled WGS sequence"/>
</dbReference>
<dbReference type="EC" id="2.1.1.37" evidence="1"/>
<protein>
    <recommendedName>
        <fullName evidence="1">DNA (cytosine-5-)-methyltransferase</fullName>
        <ecNumber evidence="1">2.1.1.37</ecNumber>
    </recommendedName>
</protein>
<accession>A0A7X8XZC0</accession>
<dbReference type="GO" id="GO:0003677">
    <property type="term" value="F:DNA binding"/>
    <property type="evidence" value="ECO:0007669"/>
    <property type="project" value="TreeGrafter"/>
</dbReference>
<evidence type="ECO:0000313" key="10">
    <source>
        <dbReference type="Proteomes" id="UP000585050"/>
    </source>
</evidence>
<dbReference type="PROSITE" id="PS00095">
    <property type="entry name" value="C5_MTASE_2"/>
    <property type="match status" value="1"/>
</dbReference>
<sequence length="451" mass="50388">MYFIDLFCGAGGTSTGAHLAGANVIACVNHDKNAILSHTKNHPGARHFTEDIRDLAVSAALGVMAKDLRKKDPSALICLWASLECTNFSNAKGGKPKKADSRSLAEHMFSYLEEIQPNIFMVENVREFLAWGPLDENGKPLSRFKGRSFLRWSKKVCNLGYRMESRILNSADYGAYQSRSRLFIQFVKEGLPISFPQPTHAKRPNPSDLFEGYKQPWKPVKEVLDLDVRGDSIFNRKKALAESTLNRIYLGLEKFVAGGDTTFLTSYYGQGSAHSIDSPSGTITTKDRYSMIFIDQQFGNGRPKSVDEPCGSLTTIPKYNVVEAQFLLNPQYASKGKSLENPCFTLIARMDKAPPYLVSVQEGEHLKIDTKDSDNTQKIKRFMQAYGIKDISMRMLNIDELKKIQGFPESYELVGTQTEKKKYIGNAVEVNMARSLIMAVINGVECLKKSA</sequence>
<dbReference type="GO" id="GO:0003886">
    <property type="term" value="F:DNA (cytosine-5-)-methyltransferase activity"/>
    <property type="evidence" value="ECO:0007669"/>
    <property type="project" value="UniProtKB-EC"/>
</dbReference>
<feature type="active site" evidence="7">
    <location>
        <position position="85"/>
    </location>
</feature>